<evidence type="ECO:0000313" key="5">
    <source>
        <dbReference type="Proteomes" id="UP000266841"/>
    </source>
</evidence>
<feature type="region of interest" description="Disordered" evidence="1">
    <location>
        <begin position="195"/>
        <end position="219"/>
    </location>
</feature>
<keyword evidence="5" id="KW-1185">Reference proteome</keyword>
<dbReference type="EMBL" id="AGNL01018620">
    <property type="protein sequence ID" value="EJK62787.1"/>
    <property type="molecule type" value="Genomic_DNA"/>
</dbReference>
<evidence type="ECO:0000256" key="1">
    <source>
        <dbReference type="SAM" id="MobiDB-lite"/>
    </source>
</evidence>
<feature type="region of interest" description="Disordered" evidence="1">
    <location>
        <begin position="1027"/>
        <end position="1053"/>
    </location>
</feature>
<dbReference type="SUPFAM" id="SSF55961">
    <property type="entry name" value="Bet v1-like"/>
    <property type="match status" value="1"/>
</dbReference>
<feature type="region of interest" description="Disordered" evidence="1">
    <location>
        <begin position="667"/>
        <end position="704"/>
    </location>
</feature>
<sequence>MLLLGVLESLVVSQWFASHGGGRRLNGLPGSDDGDKQEFQHAPEPAKANKDSNSEGQHRTRRLLLAMTGVRSDQLDCEDLASRVYELVNRPAWTDERRRRHARRKIREGDDSLSCSPLGRVYTVSSLGNSVDDGSLNSSTSSVCDDAHCLEDQADRSLRERTMLKNDYADYPPYVDTPVGELVGDASIMSRIQLQSSSGRDLKGERRREPITRRRRTRGTSDIENCGELGDIDMNGDEPDLEGARLVASDVLTRVDSASLSRHEGNGCLRDSGSGALLVLFGILLGVLMSVSFEETMRRRETFARRQSESLPGRGGRRTRMSPPWPLSIANLLSSTIDRAREKYDPRWYQFQGAYSDSFTFCSRKESRIPCPYSVYCPGGRGSASEMQYEGDRPHDTNGKAHVPIIDFPFGWARLGGPGEDGNISENTCSVHFETESEASAKVSSHILCCREAPLPAKNEVESNFLDGNLEPRKSIKSDIDREEDRYELLRQRLDPAWFDPQHGWFGGTHKEAAIFCEGLDSKRKLCPYTAYCPQGQGRPVHDNREVFDQGEFWSPIFSSTNHSVMIGRKYGNSATTCMTSSELDGPDNNRSIMSHRQHLLPKRPSRPRQRPPLLCPSHPWPRPWSLSFVTKPSESSAQVVTSTATKLSTAQAESVHILCPTSTSLVPGPTSSAQGAQAIAATKPSTSSALRCPSRPRPPASTATKLSMAQVEIRTHKSGHKEKPVDRHALPGIRLEGTRQASQASQQYQRSGGSVTVHYSPSTRIAPSRLRSSNHAYTQFYKQGVLVGIETTGMNSRRITGEVVMDAPLISIWNILKDYDSLSHKVPNLIESKITNPDAVLTRGALPRVYQRGAQRIFGFEFGADVTMDMRERCMDERVRCLDFKCVDSQFFQQFDGSWTIERLAESRTMVTYTVDVRPKGPVPVAALEWRIKEDVPSNMMSVGKAARQFNSGEVTTASPEQLDVSWYKDETLEAKGQLFVIKKDPRHKLSRMMLLYELTNEGTAPQMDNSNKLVWIPPRKVSSATSASSVEEQQVETVLSSQQPFLADTSN</sequence>
<protein>
    <submittedName>
        <fullName evidence="4">Uncharacterized protein</fullName>
    </submittedName>
</protein>
<evidence type="ECO:0000259" key="3">
    <source>
        <dbReference type="Pfam" id="PF24325"/>
    </source>
</evidence>
<name>K0SX46_THAOC</name>
<feature type="domain" description="Coenzyme Q-binding protein COQ10 START" evidence="2">
    <location>
        <begin position="806"/>
        <end position="941"/>
    </location>
</feature>
<feature type="compositionally biased region" description="Basic and acidic residues" evidence="1">
    <location>
        <begin position="200"/>
        <end position="212"/>
    </location>
</feature>
<feature type="region of interest" description="Disordered" evidence="1">
    <location>
        <begin position="301"/>
        <end position="320"/>
    </location>
</feature>
<evidence type="ECO:0000313" key="4">
    <source>
        <dbReference type="EMBL" id="EJK62787.1"/>
    </source>
</evidence>
<dbReference type="InterPro" id="IPR055918">
    <property type="entry name" value="DUF7495"/>
</dbReference>
<feature type="compositionally biased region" description="Basic and acidic residues" evidence="1">
    <location>
        <begin position="47"/>
        <end position="58"/>
    </location>
</feature>
<proteinExistence type="predicted"/>
<dbReference type="Pfam" id="PF03364">
    <property type="entry name" value="Polyketide_cyc"/>
    <property type="match status" value="1"/>
</dbReference>
<dbReference type="Gene3D" id="3.30.530.20">
    <property type="match status" value="1"/>
</dbReference>
<gene>
    <name evidence="4" type="ORF">THAOC_16586</name>
</gene>
<dbReference type="Proteomes" id="UP000266841">
    <property type="component" value="Unassembled WGS sequence"/>
</dbReference>
<feature type="compositionally biased region" description="Low complexity" evidence="1">
    <location>
        <begin position="740"/>
        <end position="755"/>
    </location>
</feature>
<feature type="compositionally biased region" description="Polar residues" evidence="1">
    <location>
        <begin position="1037"/>
        <end position="1053"/>
    </location>
</feature>
<dbReference type="InterPro" id="IPR005031">
    <property type="entry name" value="COQ10_START"/>
</dbReference>
<comment type="caution">
    <text evidence="4">The sequence shown here is derived from an EMBL/GenBank/DDBJ whole genome shotgun (WGS) entry which is preliminary data.</text>
</comment>
<feature type="domain" description="DUF7495" evidence="3">
    <location>
        <begin position="344"/>
        <end position="451"/>
    </location>
</feature>
<dbReference type="AlphaFoldDB" id="K0SX46"/>
<dbReference type="InterPro" id="IPR023393">
    <property type="entry name" value="START-like_dom_sf"/>
</dbReference>
<dbReference type="eggNOG" id="ENOG502R2XJ">
    <property type="taxonomic scope" value="Eukaryota"/>
</dbReference>
<dbReference type="Pfam" id="PF24325">
    <property type="entry name" value="DUF7495"/>
    <property type="match status" value="2"/>
</dbReference>
<reference evidence="4 5" key="1">
    <citation type="journal article" date="2012" name="Genome Biol.">
        <title>Genome and low-iron response of an oceanic diatom adapted to chronic iron limitation.</title>
        <authorList>
            <person name="Lommer M."/>
            <person name="Specht M."/>
            <person name="Roy A.S."/>
            <person name="Kraemer L."/>
            <person name="Andreson R."/>
            <person name="Gutowska M.A."/>
            <person name="Wolf J."/>
            <person name="Bergner S.V."/>
            <person name="Schilhabel M.B."/>
            <person name="Klostermeier U.C."/>
            <person name="Beiko R.G."/>
            <person name="Rosenstiel P."/>
            <person name="Hippler M."/>
            <person name="Laroche J."/>
        </authorList>
    </citation>
    <scope>NUCLEOTIDE SEQUENCE [LARGE SCALE GENOMIC DNA]</scope>
    <source>
        <strain evidence="4 5">CCMP1005</strain>
    </source>
</reference>
<dbReference type="PANTHER" id="PTHR34060">
    <property type="entry name" value="POLYKETIDE CYCLASE / DEHYDRASE AND LIPID TRANSPORT PROTEIN"/>
    <property type="match status" value="1"/>
</dbReference>
<feature type="compositionally biased region" description="Polar residues" evidence="1">
    <location>
        <begin position="667"/>
        <end position="676"/>
    </location>
</feature>
<evidence type="ECO:0000259" key="2">
    <source>
        <dbReference type="Pfam" id="PF03364"/>
    </source>
</evidence>
<dbReference type="PANTHER" id="PTHR34060:SF1">
    <property type="entry name" value="POLYKETIDE CYCLASE _ DEHYDRASE AND LIPID TRANSPORT PROTEIN"/>
    <property type="match status" value="1"/>
</dbReference>
<feature type="region of interest" description="Disordered" evidence="1">
    <location>
        <begin position="22"/>
        <end position="58"/>
    </location>
</feature>
<organism evidence="4 5">
    <name type="scientific">Thalassiosira oceanica</name>
    <name type="common">Marine diatom</name>
    <dbReference type="NCBI Taxonomy" id="159749"/>
    <lineage>
        <taxon>Eukaryota</taxon>
        <taxon>Sar</taxon>
        <taxon>Stramenopiles</taxon>
        <taxon>Ochrophyta</taxon>
        <taxon>Bacillariophyta</taxon>
        <taxon>Coscinodiscophyceae</taxon>
        <taxon>Thalassiosirophycidae</taxon>
        <taxon>Thalassiosirales</taxon>
        <taxon>Thalassiosiraceae</taxon>
        <taxon>Thalassiosira</taxon>
    </lineage>
</organism>
<feature type="domain" description="DUF7495" evidence="3">
    <location>
        <begin position="498"/>
        <end position="590"/>
    </location>
</feature>
<dbReference type="OrthoDB" id="5732at2759"/>
<feature type="region of interest" description="Disordered" evidence="1">
    <location>
        <begin position="739"/>
        <end position="761"/>
    </location>
</feature>
<accession>K0SX46</accession>